<dbReference type="PANTHER" id="PTHR43791:SF1">
    <property type="entry name" value="ALLANTOATE PERMEASE"/>
    <property type="match status" value="1"/>
</dbReference>
<evidence type="ECO:0000256" key="1">
    <source>
        <dbReference type="ARBA" id="ARBA00004141"/>
    </source>
</evidence>
<proteinExistence type="inferred from homology"/>
<keyword evidence="2" id="KW-0813">Transport</keyword>
<feature type="transmembrane region" description="Helical" evidence="8">
    <location>
        <begin position="375"/>
        <end position="398"/>
    </location>
</feature>
<evidence type="ECO:0000256" key="3">
    <source>
        <dbReference type="ARBA" id="ARBA00022692"/>
    </source>
</evidence>
<evidence type="ECO:0000256" key="7">
    <source>
        <dbReference type="SAM" id="MobiDB-lite"/>
    </source>
</evidence>
<reference evidence="10 11" key="1">
    <citation type="submission" date="2016-03" db="EMBL/GenBank/DDBJ databases">
        <authorList>
            <person name="Ploux O."/>
        </authorList>
    </citation>
    <scope>NUCLEOTIDE SEQUENCE [LARGE SCALE GENOMIC DNA]</scope>
    <source>
        <strain evidence="10 11">UAMH 11012</strain>
    </source>
</reference>
<evidence type="ECO:0000313" key="10">
    <source>
        <dbReference type="EMBL" id="CZR65862.1"/>
    </source>
</evidence>
<keyword evidence="11" id="KW-1185">Reference proteome</keyword>
<feature type="transmembrane region" description="Helical" evidence="8">
    <location>
        <begin position="147"/>
        <end position="165"/>
    </location>
</feature>
<evidence type="ECO:0000259" key="9">
    <source>
        <dbReference type="PROSITE" id="PS50850"/>
    </source>
</evidence>
<dbReference type="InterPro" id="IPR020846">
    <property type="entry name" value="MFS_dom"/>
</dbReference>
<dbReference type="GO" id="GO:0022857">
    <property type="term" value="F:transmembrane transporter activity"/>
    <property type="evidence" value="ECO:0007669"/>
    <property type="project" value="InterPro"/>
</dbReference>
<keyword evidence="3 8" id="KW-0812">Transmembrane</keyword>
<dbReference type="AlphaFoldDB" id="A0A1L7XLF0"/>
<evidence type="ECO:0000256" key="5">
    <source>
        <dbReference type="ARBA" id="ARBA00023136"/>
    </source>
</evidence>
<gene>
    <name evidence="10" type="ORF">PAC_15762</name>
</gene>
<dbReference type="InterPro" id="IPR036259">
    <property type="entry name" value="MFS_trans_sf"/>
</dbReference>
<protein>
    <submittedName>
        <fullName evidence="10">Related to allantoate permease</fullName>
    </submittedName>
</protein>
<dbReference type="Gene3D" id="1.20.1250.20">
    <property type="entry name" value="MFS general substrate transporter like domains"/>
    <property type="match status" value="2"/>
</dbReference>
<feature type="transmembrane region" description="Helical" evidence="8">
    <location>
        <begin position="347"/>
        <end position="368"/>
    </location>
</feature>
<feature type="transmembrane region" description="Helical" evidence="8">
    <location>
        <begin position="172"/>
        <end position="196"/>
    </location>
</feature>
<dbReference type="Proteomes" id="UP000184330">
    <property type="component" value="Unassembled WGS sequence"/>
</dbReference>
<keyword evidence="5 8" id="KW-0472">Membrane</keyword>
<dbReference type="GO" id="GO:0016020">
    <property type="term" value="C:membrane"/>
    <property type="evidence" value="ECO:0007669"/>
    <property type="project" value="UniProtKB-SubCell"/>
</dbReference>
<dbReference type="SUPFAM" id="SSF103473">
    <property type="entry name" value="MFS general substrate transporter"/>
    <property type="match status" value="1"/>
</dbReference>
<feature type="transmembrane region" description="Helical" evidence="8">
    <location>
        <begin position="437"/>
        <end position="457"/>
    </location>
</feature>
<feature type="region of interest" description="Disordered" evidence="7">
    <location>
        <begin position="1"/>
        <end position="27"/>
    </location>
</feature>
<dbReference type="PANTHER" id="PTHR43791">
    <property type="entry name" value="PERMEASE-RELATED"/>
    <property type="match status" value="1"/>
</dbReference>
<feature type="transmembrane region" description="Helical" evidence="8">
    <location>
        <begin position="243"/>
        <end position="263"/>
    </location>
</feature>
<feature type="transmembrane region" description="Helical" evidence="8">
    <location>
        <begin position="469"/>
        <end position="490"/>
    </location>
</feature>
<evidence type="ECO:0000313" key="11">
    <source>
        <dbReference type="Proteomes" id="UP000184330"/>
    </source>
</evidence>
<feature type="compositionally biased region" description="Basic and acidic residues" evidence="7">
    <location>
        <begin position="1"/>
        <end position="23"/>
    </location>
</feature>
<dbReference type="FunFam" id="1.20.1250.20:FF:000064">
    <property type="entry name" value="MFS allantoate transporter"/>
    <property type="match status" value="1"/>
</dbReference>
<evidence type="ECO:0000256" key="4">
    <source>
        <dbReference type="ARBA" id="ARBA00022989"/>
    </source>
</evidence>
<comment type="subcellular location">
    <subcellularLocation>
        <location evidence="1">Membrane</location>
        <topology evidence="1">Multi-pass membrane protein</topology>
    </subcellularLocation>
</comment>
<dbReference type="Pfam" id="PF07690">
    <property type="entry name" value="MFS_1"/>
    <property type="match status" value="1"/>
</dbReference>
<feature type="transmembrane region" description="Helical" evidence="8">
    <location>
        <begin position="208"/>
        <end position="231"/>
    </location>
</feature>
<evidence type="ECO:0000256" key="6">
    <source>
        <dbReference type="ARBA" id="ARBA00037968"/>
    </source>
</evidence>
<dbReference type="EMBL" id="FJOG01000033">
    <property type="protein sequence ID" value="CZR65862.1"/>
    <property type="molecule type" value="Genomic_DNA"/>
</dbReference>
<name>A0A1L7XLF0_9HELO</name>
<evidence type="ECO:0000256" key="8">
    <source>
        <dbReference type="SAM" id="Phobius"/>
    </source>
</evidence>
<dbReference type="OrthoDB" id="6730379at2759"/>
<keyword evidence="4 8" id="KW-1133">Transmembrane helix</keyword>
<dbReference type="CDD" id="cd17327">
    <property type="entry name" value="MFS_FEN2_like"/>
    <property type="match status" value="1"/>
</dbReference>
<evidence type="ECO:0000256" key="2">
    <source>
        <dbReference type="ARBA" id="ARBA00022448"/>
    </source>
</evidence>
<feature type="domain" description="Major facilitator superfamily (MFS) profile" evidence="9">
    <location>
        <begin position="80"/>
        <end position="528"/>
    </location>
</feature>
<feature type="transmembrane region" description="Helical" evidence="8">
    <location>
        <begin position="404"/>
        <end position="425"/>
    </location>
</feature>
<dbReference type="PROSITE" id="PS50850">
    <property type="entry name" value="MFS"/>
    <property type="match status" value="1"/>
</dbReference>
<accession>A0A1L7XLF0</accession>
<organism evidence="10 11">
    <name type="scientific">Phialocephala subalpina</name>
    <dbReference type="NCBI Taxonomy" id="576137"/>
    <lineage>
        <taxon>Eukaryota</taxon>
        <taxon>Fungi</taxon>
        <taxon>Dikarya</taxon>
        <taxon>Ascomycota</taxon>
        <taxon>Pezizomycotina</taxon>
        <taxon>Leotiomycetes</taxon>
        <taxon>Helotiales</taxon>
        <taxon>Mollisiaceae</taxon>
        <taxon>Phialocephala</taxon>
        <taxon>Phialocephala fortinii species complex</taxon>
    </lineage>
</organism>
<sequence length="528" mass="58868">MADVEKVRDASSDDPEKVTDQEFTRQTTIGDGEVKETRFIHADPNDGDVALKAFEGHEGEIIVMTPEAEKALLRKIDWNLMPMLCVVYGLNYLDKTTLSYASIMGLQTDLHLHGTNYQWLGSMFYIGYLAWEYPTNRFLQRLPLAKWSAFNIIMWGLTLCCMAAVKNFAGAVAVRFFLGVFEAAVTPGFALFTSQWYTRQEQGTRTGIWFSFNGFAQIFGGLVAYGIDIGVKKHGASIKSWQIVFLTIGLITATVGAIFLYFMPDNQLNAKFLKPHERLMAIERIRKNQQGVGNKHFKMYQLKEALADPMTWAFVFFALVADIPNGGISNFFSQLIVSFGYTADQSLLYGTPGGAIEVIFLIACGYLGDKLGRRVLVATSGMLVAILGMLLIVCLPLSNSKGRLAGYYFTQASPTGFVALLSLLASNVAGYTKKTTVGALYLIAYCAGNIIGPQTFRPGDKPRYVPAEITIIVCYSVCVFDLLFIHWYYARENKKNAAARAQPGYRKLDKQEFLDLTDKENPEFVYTL</sequence>
<comment type="similarity">
    <text evidence="6">Belongs to the major facilitator superfamily. Allantoate permease family.</text>
</comment>
<dbReference type="InterPro" id="IPR011701">
    <property type="entry name" value="MFS"/>
</dbReference>